<dbReference type="EMBL" id="CP023700">
    <property type="protein sequence ID" value="QEU88194.1"/>
    <property type="molecule type" value="Genomic_DNA"/>
</dbReference>
<evidence type="ECO:0000313" key="2">
    <source>
        <dbReference type="Proteomes" id="UP000327143"/>
    </source>
</evidence>
<gene>
    <name evidence="1" type="ORF">CP969_28500</name>
</gene>
<dbReference type="Proteomes" id="UP000327143">
    <property type="component" value="Chromosome"/>
</dbReference>
<organism evidence="1 2">
    <name type="scientific">Streptomyces viridosporus T7A</name>
    <dbReference type="NCBI Taxonomy" id="665577"/>
    <lineage>
        <taxon>Bacteria</taxon>
        <taxon>Bacillati</taxon>
        <taxon>Actinomycetota</taxon>
        <taxon>Actinomycetes</taxon>
        <taxon>Kitasatosporales</taxon>
        <taxon>Streptomycetaceae</taxon>
        <taxon>Streptomyces</taxon>
    </lineage>
</organism>
<dbReference type="PROSITE" id="PS51257">
    <property type="entry name" value="PROKAR_LIPOPROTEIN"/>
    <property type="match status" value="1"/>
</dbReference>
<dbReference type="Gene3D" id="2.50.20.20">
    <property type="match status" value="1"/>
</dbReference>
<dbReference type="RefSeq" id="WP_016824301.1">
    <property type="nucleotide sequence ID" value="NZ_CP023700.1"/>
</dbReference>
<accession>A0ABX6AM46</accession>
<sequence length="246" mass="25919">MAVARTRTTWVLGALCSGALLVSGCGDDSSEEAFPGQKADDIAAKAVAATDKASSVHLKGTARTEGAGRIELDVRVDDQGNCTGTISGDGARAELLRSKGGDVLIKGDRTFWTNSARAGGADGKQGEELAGELAGKWVASPADSPDAAFCDKKQFLASMDQDKTERRGMKRGETTEVNDEDALALEKKQGDTRISMHVATEGEPYILKATTEGSESSSVTFDDYGEKVEVRMPPQEEIVDPADSKA</sequence>
<proteinExistence type="predicted"/>
<evidence type="ECO:0008006" key="3">
    <source>
        <dbReference type="Google" id="ProtNLM"/>
    </source>
</evidence>
<keyword evidence="2" id="KW-1185">Reference proteome</keyword>
<reference evidence="1 2" key="1">
    <citation type="submission" date="2017-09" db="EMBL/GenBank/DDBJ databases">
        <authorList>
            <person name="Lee N."/>
            <person name="Cho B.-K."/>
        </authorList>
    </citation>
    <scope>NUCLEOTIDE SEQUENCE [LARGE SCALE GENOMIC DNA]</scope>
    <source>
        <strain evidence="1 2">ATCC 39115</strain>
    </source>
</reference>
<name>A0ABX6AM46_STRVD</name>
<protein>
    <recommendedName>
        <fullName evidence="3">Lipoprotein</fullName>
    </recommendedName>
</protein>
<evidence type="ECO:0000313" key="1">
    <source>
        <dbReference type="EMBL" id="QEU88194.1"/>
    </source>
</evidence>